<proteinExistence type="predicted"/>
<evidence type="ECO:0000313" key="4">
    <source>
        <dbReference type="EMBL" id="RAU23828.1"/>
    </source>
</evidence>
<keyword evidence="5" id="KW-1185">Reference proteome</keyword>
<dbReference type="Gene3D" id="3.40.630.30">
    <property type="match status" value="1"/>
</dbReference>
<dbReference type="PANTHER" id="PTHR43877">
    <property type="entry name" value="AMINOALKYLPHOSPHONATE N-ACETYLTRANSFERASE-RELATED-RELATED"/>
    <property type="match status" value="1"/>
</dbReference>
<keyword evidence="1 4" id="KW-0808">Transferase</keyword>
<sequence>MGEGDFAGGRTALSAPAGCHAVSGIELLPAGLVHAELLAGMHAVCFAEPWSAASMADVLAMTGAQGLIAVGDGDGPPGPAGLVLWRAVLDESEILTIAVLPPWRRRGLGERLLGAAMIAAAEAGASSIFLEAAADNGPALALYGRCQFQQIGLRKGYYGGIDAVVMRRGLDATAIPTA</sequence>
<dbReference type="InterPro" id="IPR016181">
    <property type="entry name" value="Acyl_CoA_acyltransferase"/>
</dbReference>
<dbReference type="AlphaFoldDB" id="A0A364P3A1"/>
<feature type="domain" description="N-acetyltransferase" evidence="3">
    <location>
        <begin position="25"/>
        <end position="171"/>
    </location>
</feature>
<evidence type="ECO:0000256" key="1">
    <source>
        <dbReference type="ARBA" id="ARBA00022679"/>
    </source>
</evidence>
<comment type="caution">
    <text evidence="4">The sequence shown here is derived from an EMBL/GenBank/DDBJ whole genome shotgun (WGS) entry which is preliminary data.</text>
</comment>
<dbReference type="PROSITE" id="PS51186">
    <property type="entry name" value="GNAT"/>
    <property type="match status" value="1"/>
</dbReference>
<dbReference type="CDD" id="cd04301">
    <property type="entry name" value="NAT_SF"/>
    <property type="match status" value="1"/>
</dbReference>
<dbReference type="GO" id="GO:0016747">
    <property type="term" value="F:acyltransferase activity, transferring groups other than amino-acyl groups"/>
    <property type="evidence" value="ECO:0007669"/>
    <property type="project" value="InterPro"/>
</dbReference>
<organism evidence="4 5">
    <name type="scientific">Paramagnetospirillum kuznetsovii</name>
    <dbReference type="NCBI Taxonomy" id="2053833"/>
    <lineage>
        <taxon>Bacteria</taxon>
        <taxon>Pseudomonadati</taxon>
        <taxon>Pseudomonadota</taxon>
        <taxon>Alphaproteobacteria</taxon>
        <taxon>Rhodospirillales</taxon>
        <taxon>Magnetospirillaceae</taxon>
        <taxon>Paramagnetospirillum</taxon>
    </lineage>
</organism>
<dbReference type="InterPro" id="IPR000182">
    <property type="entry name" value="GNAT_dom"/>
</dbReference>
<dbReference type="Proteomes" id="UP000251075">
    <property type="component" value="Unassembled WGS sequence"/>
</dbReference>
<dbReference type="OrthoDB" id="9804026at2"/>
<dbReference type="PANTHER" id="PTHR43877:SF1">
    <property type="entry name" value="ACETYLTRANSFERASE"/>
    <property type="match status" value="1"/>
</dbReference>
<gene>
    <name evidence="4" type="ORF">CU669_01705</name>
</gene>
<reference evidence="4 5" key="1">
    <citation type="submission" date="2017-11" db="EMBL/GenBank/DDBJ databases">
        <title>Draft genome sequence of magnetotactic bacterium Magnetospirillum kuznetsovii LBB-42.</title>
        <authorList>
            <person name="Grouzdev D.S."/>
            <person name="Rysina M.S."/>
            <person name="Baslerov R.V."/>
            <person name="Koziaeva V."/>
        </authorList>
    </citation>
    <scope>NUCLEOTIDE SEQUENCE [LARGE SCALE GENOMIC DNA]</scope>
    <source>
        <strain evidence="4 5">LBB-42</strain>
    </source>
</reference>
<evidence type="ECO:0000256" key="2">
    <source>
        <dbReference type="ARBA" id="ARBA00023315"/>
    </source>
</evidence>
<evidence type="ECO:0000259" key="3">
    <source>
        <dbReference type="PROSITE" id="PS51186"/>
    </source>
</evidence>
<dbReference type="SUPFAM" id="SSF55729">
    <property type="entry name" value="Acyl-CoA N-acyltransferases (Nat)"/>
    <property type="match status" value="1"/>
</dbReference>
<protein>
    <submittedName>
        <fullName evidence="4">GNAT family N-acetyltransferase</fullName>
    </submittedName>
</protein>
<accession>A0A364P3A1</accession>
<name>A0A364P3A1_9PROT</name>
<dbReference type="InterPro" id="IPR050832">
    <property type="entry name" value="Bact_Acetyltransf"/>
</dbReference>
<dbReference type="Pfam" id="PF00583">
    <property type="entry name" value="Acetyltransf_1"/>
    <property type="match status" value="1"/>
</dbReference>
<dbReference type="EMBL" id="PGTO01000001">
    <property type="protein sequence ID" value="RAU23828.1"/>
    <property type="molecule type" value="Genomic_DNA"/>
</dbReference>
<keyword evidence="2" id="KW-0012">Acyltransferase</keyword>
<evidence type="ECO:0000313" key="5">
    <source>
        <dbReference type="Proteomes" id="UP000251075"/>
    </source>
</evidence>